<dbReference type="GO" id="GO:0006865">
    <property type="term" value="P:amino acid transport"/>
    <property type="evidence" value="ECO:0007669"/>
    <property type="project" value="TreeGrafter"/>
</dbReference>
<comment type="similarity">
    <text evidence="1">Belongs to the bacterial solute-binding protein 3 family.</text>
</comment>
<evidence type="ECO:0000259" key="4">
    <source>
        <dbReference type="SMART" id="SM00062"/>
    </source>
</evidence>
<dbReference type="SMART" id="SM00062">
    <property type="entry name" value="PBPb"/>
    <property type="match status" value="1"/>
</dbReference>
<organism evidence="5 6">
    <name type="scientific">Brenneria rubrifaciens</name>
    <dbReference type="NCBI Taxonomy" id="55213"/>
    <lineage>
        <taxon>Bacteria</taxon>
        <taxon>Pseudomonadati</taxon>
        <taxon>Pseudomonadota</taxon>
        <taxon>Gammaproteobacteria</taxon>
        <taxon>Enterobacterales</taxon>
        <taxon>Pectobacteriaceae</taxon>
        <taxon>Brenneria</taxon>
    </lineage>
</organism>
<evidence type="ECO:0000256" key="3">
    <source>
        <dbReference type="ARBA" id="ARBA00022729"/>
    </source>
</evidence>
<dbReference type="GO" id="GO:0030288">
    <property type="term" value="C:outer membrane-bounded periplasmic space"/>
    <property type="evidence" value="ECO:0007669"/>
    <property type="project" value="TreeGrafter"/>
</dbReference>
<protein>
    <submittedName>
        <fullName evidence="5">Amino acid ABC transporter substrate-binding protein</fullName>
    </submittedName>
</protein>
<keyword evidence="2" id="KW-0813">Transport</keyword>
<evidence type="ECO:0000256" key="2">
    <source>
        <dbReference type="ARBA" id="ARBA00022448"/>
    </source>
</evidence>
<dbReference type="Pfam" id="PF00497">
    <property type="entry name" value="SBP_bac_3"/>
    <property type="match status" value="1"/>
</dbReference>
<dbReference type="PANTHER" id="PTHR30085">
    <property type="entry name" value="AMINO ACID ABC TRANSPORTER PERMEASE"/>
    <property type="match status" value="1"/>
</dbReference>
<evidence type="ECO:0000313" key="5">
    <source>
        <dbReference type="EMBL" id="QCR09857.1"/>
    </source>
</evidence>
<dbReference type="GO" id="GO:0005576">
    <property type="term" value="C:extracellular region"/>
    <property type="evidence" value="ECO:0007669"/>
    <property type="project" value="TreeGrafter"/>
</dbReference>
<dbReference type="InterPro" id="IPR051455">
    <property type="entry name" value="Bact_solute-bind_prot3"/>
</dbReference>
<dbReference type="OrthoDB" id="9149558at2"/>
<proteinExistence type="inferred from homology"/>
<dbReference type="SUPFAM" id="SSF53850">
    <property type="entry name" value="Periplasmic binding protein-like II"/>
    <property type="match status" value="1"/>
</dbReference>
<dbReference type="RefSeq" id="WP_137714856.1">
    <property type="nucleotide sequence ID" value="NZ_CP034035.1"/>
</dbReference>
<dbReference type="Gene3D" id="3.40.190.10">
    <property type="entry name" value="Periplasmic binding protein-like II"/>
    <property type="match status" value="2"/>
</dbReference>
<feature type="domain" description="Solute-binding protein family 3/N-terminal" evidence="4">
    <location>
        <begin position="44"/>
        <end position="276"/>
    </location>
</feature>
<sequence length="302" mass="34096">MREHGKRLCGIFLFLLFLFTATESGPSRAEPFIPTLERVRQTETLRIGYGIAPPFSYVGPGGRVMGYSIELCERVAYALRARLGLKRINIEYVYRSPSNRVQLLNRGDIDIECVASTNTAERRRSVAFTRSYFLVTTYYVSLAKNKLRTLADLRGKSVSIVLGTVNVGQITLVNREKRLNLSITSADTLQKAFDLVSQEKVSAFAMDDILLHTLIAASPNPQDYALSTEPISEPMPYGFMVRRGDDDFREAVNTALRDIFRSDEMEDIYSRWFTQPLPGRGINLQLPMSDSLRALFLTADSR</sequence>
<name>A0A4P8QRS1_9GAMM</name>
<accession>A0A4P8QRS1</accession>
<dbReference type="Proteomes" id="UP000299580">
    <property type="component" value="Chromosome"/>
</dbReference>
<dbReference type="InterPro" id="IPR001638">
    <property type="entry name" value="Solute-binding_3/MltF_N"/>
</dbReference>
<dbReference type="KEGG" id="brb:EH207_15870"/>
<reference evidence="5 6" key="1">
    <citation type="submission" date="2018-11" db="EMBL/GenBank/DDBJ databases">
        <title>Genome sequences of Brenneria nigrifluens and Brenneria rubrifaciens.</title>
        <authorList>
            <person name="Poret-Peterson A.T."/>
            <person name="McClean A.E."/>
            <person name="Kluepfel D.A."/>
        </authorList>
    </citation>
    <scope>NUCLEOTIDE SEQUENCE [LARGE SCALE GENOMIC DNA]</scope>
    <source>
        <strain evidence="5 6">6D370</strain>
    </source>
</reference>
<gene>
    <name evidence="5" type="ORF">EH207_15870</name>
</gene>
<evidence type="ECO:0000313" key="6">
    <source>
        <dbReference type="Proteomes" id="UP000299580"/>
    </source>
</evidence>
<evidence type="ECO:0000256" key="1">
    <source>
        <dbReference type="ARBA" id="ARBA00010333"/>
    </source>
</evidence>
<dbReference type="AlphaFoldDB" id="A0A4P8QRS1"/>
<keyword evidence="6" id="KW-1185">Reference proteome</keyword>
<dbReference type="CDD" id="cd13688">
    <property type="entry name" value="PBP2_GltI_DEBP"/>
    <property type="match status" value="1"/>
</dbReference>
<dbReference type="PANTHER" id="PTHR30085:SF2">
    <property type="entry name" value="GLUTAMATE_ASPARTATE IMPORT SOLUTE-BINDING PROTEIN"/>
    <property type="match status" value="1"/>
</dbReference>
<keyword evidence="3" id="KW-0732">Signal</keyword>
<dbReference type="EMBL" id="CP034035">
    <property type="protein sequence ID" value="QCR09857.1"/>
    <property type="molecule type" value="Genomic_DNA"/>
</dbReference>